<dbReference type="AlphaFoldDB" id="A0A9P7TY82"/>
<proteinExistence type="predicted"/>
<organism evidence="2 3">
    <name type="scientific">Claviceps humidiphila</name>
    <dbReference type="NCBI Taxonomy" id="1294629"/>
    <lineage>
        <taxon>Eukaryota</taxon>
        <taxon>Fungi</taxon>
        <taxon>Dikarya</taxon>
        <taxon>Ascomycota</taxon>
        <taxon>Pezizomycotina</taxon>
        <taxon>Sordariomycetes</taxon>
        <taxon>Hypocreomycetidae</taxon>
        <taxon>Hypocreales</taxon>
        <taxon>Clavicipitaceae</taxon>
        <taxon>Claviceps</taxon>
    </lineage>
</organism>
<comment type="caution">
    <text evidence="2">The sequence shown here is derived from an EMBL/GenBank/DDBJ whole genome shotgun (WGS) entry which is preliminary data.</text>
</comment>
<name>A0A9P7TY82_9HYPO</name>
<reference evidence="2 3" key="1">
    <citation type="journal article" date="2020" name="bioRxiv">
        <title>Whole genome comparisons of ergot fungi reveals the divergence and evolution of species within the genus Claviceps are the result of varying mechanisms driving genome evolution and host range expansion.</title>
        <authorList>
            <person name="Wyka S.A."/>
            <person name="Mondo S.J."/>
            <person name="Liu M."/>
            <person name="Dettman J."/>
            <person name="Nalam V."/>
            <person name="Broders K.D."/>
        </authorList>
    </citation>
    <scope>NUCLEOTIDE SEQUENCE [LARGE SCALE GENOMIC DNA]</scope>
    <source>
        <strain evidence="2 3">LM576</strain>
    </source>
</reference>
<sequence length="82" mass="9313">MPLTLGRKFRALESPNSRPEVEKNMPSMAKLGKVNVLPGVEDSERLGCLLLPRIDLIRPEDVSRKSQLETFSEAQHKRKDDL</sequence>
<feature type="region of interest" description="Disordered" evidence="1">
    <location>
        <begin position="1"/>
        <end position="23"/>
    </location>
</feature>
<gene>
    <name evidence="2" type="ORF">E4U13_007270</name>
</gene>
<evidence type="ECO:0000313" key="2">
    <source>
        <dbReference type="EMBL" id="KAG6123354.1"/>
    </source>
</evidence>
<keyword evidence="3" id="KW-1185">Reference proteome</keyword>
<accession>A0A9P7TY82</accession>
<evidence type="ECO:0000313" key="3">
    <source>
        <dbReference type="Proteomes" id="UP000732380"/>
    </source>
</evidence>
<dbReference type="Proteomes" id="UP000732380">
    <property type="component" value="Unassembled WGS sequence"/>
</dbReference>
<dbReference type="EMBL" id="SRQM01000007">
    <property type="protein sequence ID" value="KAG6123354.1"/>
    <property type="molecule type" value="Genomic_DNA"/>
</dbReference>
<feature type="region of interest" description="Disordered" evidence="1">
    <location>
        <begin position="63"/>
        <end position="82"/>
    </location>
</feature>
<evidence type="ECO:0000256" key="1">
    <source>
        <dbReference type="SAM" id="MobiDB-lite"/>
    </source>
</evidence>
<protein>
    <submittedName>
        <fullName evidence="2">Uncharacterized protein</fullName>
    </submittedName>
</protein>